<keyword evidence="1" id="KW-0813">Transport</keyword>
<dbReference type="GO" id="GO:0015418">
    <property type="term" value="F:ABC-type quaternary ammonium compound transporting activity"/>
    <property type="evidence" value="ECO:0007669"/>
    <property type="project" value="UniProtKB-EC"/>
</dbReference>
<dbReference type="InterPro" id="IPR027417">
    <property type="entry name" value="P-loop_NTPase"/>
</dbReference>
<dbReference type="FunFam" id="3.40.50.300:FF:000425">
    <property type="entry name" value="Probable ABC transporter, ATP-binding subunit"/>
    <property type="match status" value="1"/>
</dbReference>
<dbReference type="CDD" id="cd03293">
    <property type="entry name" value="ABC_NrtD_SsuB_transporters"/>
    <property type="match status" value="1"/>
</dbReference>
<feature type="domain" description="ABC transporter" evidence="8">
    <location>
        <begin position="4"/>
        <end position="230"/>
    </location>
</feature>
<dbReference type="InterPro" id="IPR050166">
    <property type="entry name" value="ABC_transporter_ATP-bind"/>
</dbReference>
<keyword evidence="3 9" id="KW-0067">ATP-binding</keyword>
<evidence type="ECO:0000256" key="6">
    <source>
        <dbReference type="ARBA" id="ARBA00066388"/>
    </source>
</evidence>
<comment type="caution">
    <text evidence="9">The sequence shown here is derived from an EMBL/GenBank/DDBJ whole genome shotgun (WGS) entry which is preliminary data.</text>
</comment>
<evidence type="ECO:0000313" key="10">
    <source>
        <dbReference type="Proteomes" id="UP000470409"/>
    </source>
</evidence>
<accession>A0A7V7SEK5</accession>
<proteinExistence type="predicted"/>
<dbReference type="PROSITE" id="PS50893">
    <property type="entry name" value="ABC_TRANSPORTER_2"/>
    <property type="match status" value="1"/>
</dbReference>
<dbReference type="SMART" id="SM00382">
    <property type="entry name" value="AAA"/>
    <property type="match status" value="1"/>
</dbReference>
<reference evidence="9 10" key="1">
    <citation type="submission" date="2019-10" db="EMBL/GenBank/DDBJ databases">
        <title>Bacillus from the desert of Cuatro Cinegas, Coahuila.</title>
        <authorList>
            <person name="Olmedo-Alvarez G."/>
            <person name="Saldana S."/>
            <person name="Barcelo D."/>
        </authorList>
    </citation>
    <scope>NUCLEOTIDE SEQUENCE [LARGE SCALE GENOMIC DNA]</scope>
    <source>
        <strain evidence="9 10">CH155b_5T</strain>
    </source>
</reference>
<dbReference type="PANTHER" id="PTHR42788:SF2">
    <property type="entry name" value="ABC TRANSPORTER ATP-BINDING PROTEIN"/>
    <property type="match status" value="1"/>
</dbReference>
<comment type="subunit">
    <text evidence="5">The complex is composed of two ATP-binding proteins (OpuCA), two transmembrane proteins (OpuCB and OpuCD) and a solute-binding protein (OpuCC).</text>
</comment>
<protein>
    <recommendedName>
        <fullName evidence="7">Carnitine transport ATP-binding protein OpuCA</fullName>
        <ecNumber evidence="6">7.6.2.9</ecNumber>
    </recommendedName>
</protein>
<organism evidence="9 10">
    <name type="scientific">Bacillus luti</name>
    <dbReference type="NCBI Taxonomy" id="2026191"/>
    <lineage>
        <taxon>Bacteria</taxon>
        <taxon>Bacillati</taxon>
        <taxon>Bacillota</taxon>
        <taxon>Bacilli</taxon>
        <taxon>Bacillales</taxon>
        <taxon>Bacillaceae</taxon>
        <taxon>Bacillus</taxon>
        <taxon>Bacillus cereus group</taxon>
    </lineage>
</organism>
<evidence type="ECO:0000256" key="5">
    <source>
        <dbReference type="ARBA" id="ARBA00063934"/>
    </source>
</evidence>
<sequence length="249" mass="28331">MSGLQIKDIVKSFDGKNVLTNISASIREGEFVSFVGPSGCGKSTLLNMIAHVENPTSGSVTYNDKHVQEQDVVSYMPQQDLLLPWRSALQNIVLPLEIEGKPKKQRLAEGMEALKQFELDEYADHYPDALSGGMRQRISFLRTYLCEKPIMLLDEPFGKLDAFTKMEVHSWLLNSWHQEKQTIVMVTHDLDEAILLSDRVFILSQRPASIVGEVQVKLPRPRTMDMLTSLELKKDKEEILRVLAPYMKK</sequence>
<dbReference type="SUPFAM" id="SSF52540">
    <property type="entry name" value="P-loop containing nucleoside triphosphate hydrolases"/>
    <property type="match status" value="1"/>
</dbReference>
<evidence type="ECO:0000313" key="9">
    <source>
        <dbReference type="EMBL" id="KAB2445757.1"/>
    </source>
</evidence>
<dbReference type="Pfam" id="PF00005">
    <property type="entry name" value="ABC_tran"/>
    <property type="match status" value="1"/>
</dbReference>
<dbReference type="PANTHER" id="PTHR42788">
    <property type="entry name" value="TAURINE IMPORT ATP-BINDING PROTEIN-RELATED"/>
    <property type="match status" value="1"/>
</dbReference>
<evidence type="ECO:0000256" key="1">
    <source>
        <dbReference type="ARBA" id="ARBA00022448"/>
    </source>
</evidence>
<name>A0A7V7SEK5_9BACI</name>
<evidence type="ECO:0000256" key="2">
    <source>
        <dbReference type="ARBA" id="ARBA00022741"/>
    </source>
</evidence>
<dbReference type="EMBL" id="WBPG01000001">
    <property type="protein sequence ID" value="KAB2445757.1"/>
    <property type="molecule type" value="Genomic_DNA"/>
</dbReference>
<evidence type="ECO:0000256" key="4">
    <source>
        <dbReference type="ARBA" id="ARBA00052482"/>
    </source>
</evidence>
<evidence type="ECO:0000256" key="7">
    <source>
        <dbReference type="ARBA" id="ARBA00070305"/>
    </source>
</evidence>
<gene>
    <name evidence="9" type="ORF">F8163_00515</name>
</gene>
<dbReference type="InterPro" id="IPR003439">
    <property type="entry name" value="ABC_transporter-like_ATP-bd"/>
</dbReference>
<dbReference type="InterPro" id="IPR017871">
    <property type="entry name" value="ABC_transporter-like_CS"/>
</dbReference>
<evidence type="ECO:0000256" key="3">
    <source>
        <dbReference type="ARBA" id="ARBA00022840"/>
    </source>
</evidence>
<comment type="catalytic activity">
    <reaction evidence="4">
        <text>a quaternary ammonium(out) + ATP + H2O = a quaternary ammonium(in) + ADP + phosphate + H(+)</text>
        <dbReference type="Rhea" id="RHEA:11036"/>
        <dbReference type="ChEBI" id="CHEBI:15377"/>
        <dbReference type="ChEBI" id="CHEBI:15378"/>
        <dbReference type="ChEBI" id="CHEBI:30616"/>
        <dbReference type="ChEBI" id="CHEBI:35267"/>
        <dbReference type="ChEBI" id="CHEBI:43474"/>
        <dbReference type="ChEBI" id="CHEBI:456216"/>
        <dbReference type="EC" id="7.6.2.9"/>
    </reaction>
</comment>
<dbReference type="EC" id="7.6.2.9" evidence="6"/>
<dbReference type="GO" id="GO:0005524">
    <property type="term" value="F:ATP binding"/>
    <property type="evidence" value="ECO:0007669"/>
    <property type="project" value="UniProtKB-KW"/>
</dbReference>
<dbReference type="GO" id="GO:0016887">
    <property type="term" value="F:ATP hydrolysis activity"/>
    <property type="evidence" value="ECO:0007669"/>
    <property type="project" value="InterPro"/>
</dbReference>
<dbReference type="Gene3D" id="3.40.50.300">
    <property type="entry name" value="P-loop containing nucleotide triphosphate hydrolases"/>
    <property type="match status" value="1"/>
</dbReference>
<dbReference type="PROSITE" id="PS00211">
    <property type="entry name" value="ABC_TRANSPORTER_1"/>
    <property type="match status" value="1"/>
</dbReference>
<dbReference type="InterPro" id="IPR003593">
    <property type="entry name" value="AAA+_ATPase"/>
</dbReference>
<dbReference type="Proteomes" id="UP000470409">
    <property type="component" value="Unassembled WGS sequence"/>
</dbReference>
<dbReference type="RefSeq" id="WP_151623651.1">
    <property type="nucleotide sequence ID" value="NZ_WBPG01000001.1"/>
</dbReference>
<dbReference type="AlphaFoldDB" id="A0A7V7SEK5"/>
<evidence type="ECO:0000259" key="8">
    <source>
        <dbReference type="PROSITE" id="PS50893"/>
    </source>
</evidence>
<keyword evidence="2" id="KW-0547">Nucleotide-binding</keyword>